<dbReference type="PANTHER" id="PTHR30244">
    <property type="entry name" value="TRANSAMINASE"/>
    <property type="match status" value="1"/>
</dbReference>
<evidence type="ECO:0000256" key="1">
    <source>
        <dbReference type="ARBA" id="ARBA00022898"/>
    </source>
</evidence>
<dbReference type="SUPFAM" id="SSF53383">
    <property type="entry name" value="PLP-dependent transferases"/>
    <property type="match status" value="1"/>
</dbReference>
<dbReference type="AlphaFoldDB" id="A0A382YWS4"/>
<dbReference type="Pfam" id="PF01041">
    <property type="entry name" value="DegT_DnrJ_EryC1"/>
    <property type="match status" value="1"/>
</dbReference>
<dbReference type="InterPro" id="IPR015421">
    <property type="entry name" value="PyrdxlP-dep_Trfase_major"/>
</dbReference>
<accession>A0A382YWS4</accession>
<dbReference type="GO" id="GO:0030170">
    <property type="term" value="F:pyridoxal phosphate binding"/>
    <property type="evidence" value="ECO:0007669"/>
    <property type="project" value="TreeGrafter"/>
</dbReference>
<feature type="non-terminal residue" evidence="2">
    <location>
        <position position="102"/>
    </location>
</feature>
<dbReference type="GO" id="GO:0000271">
    <property type="term" value="P:polysaccharide biosynthetic process"/>
    <property type="evidence" value="ECO:0007669"/>
    <property type="project" value="TreeGrafter"/>
</dbReference>
<gene>
    <name evidence="2" type="ORF">METZ01_LOCUS440497</name>
</gene>
<keyword evidence="1" id="KW-0663">Pyridoxal phosphate</keyword>
<organism evidence="2">
    <name type="scientific">marine metagenome</name>
    <dbReference type="NCBI Taxonomy" id="408172"/>
    <lineage>
        <taxon>unclassified sequences</taxon>
        <taxon>metagenomes</taxon>
        <taxon>ecological metagenomes</taxon>
    </lineage>
</organism>
<sequence>MGEEVSSFEEEFASYVGAQTSVAVGSGTAALTLALRALGIGPNDEVLTVSNAGVPTVAAIRATGALPVLVDVEPGTMLMSHSLLEAAISERTRAVLPVHLYG</sequence>
<dbReference type="EMBL" id="UINC01179124">
    <property type="protein sequence ID" value="SVD87643.1"/>
    <property type="molecule type" value="Genomic_DNA"/>
</dbReference>
<dbReference type="InterPro" id="IPR000653">
    <property type="entry name" value="DegT/StrS_aminotransferase"/>
</dbReference>
<dbReference type="InterPro" id="IPR015424">
    <property type="entry name" value="PyrdxlP-dep_Trfase"/>
</dbReference>
<reference evidence="2" key="1">
    <citation type="submission" date="2018-05" db="EMBL/GenBank/DDBJ databases">
        <authorList>
            <person name="Lanie J.A."/>
            <person name="Ng W.-L."/>
            <person name="Kazmierczak K.M."/>
            <person name="Andrzejewski T.M."/>
            <person name="Davidsen T.M."/>
            <person name="Wayne K.J."/>
            <person name="Tettelin H."/>
            <person name="Glass J.I."/>
            <person name="Rusch D."/>
            <person name="Podicherti R."/>
            <person name="Tsui H.-C.T."/>
            <person name="Winkler M.E."/>
        </authorList>
    </citation>
    <scope>NUCLEOTIDE SEQUENCE</scope>
</reference>
<protein>
    <submittedName>
        <fullName evidence="2">Uncharacterized protein</fullName>
    </submittedName>
</protein>
<evidence type="ECO:0000313" key="2">
    <source>
        <dbReference type="EMBL" id="SVD87643.1"/>
    </source>
</evidence>
<name>A0A382YWS4_9ZZZZ</name>
<dbReference type="Gene3D" id="3.40.640.10">
    <property type="entry name" value="Type I PLP-dependent aspartate aminotransferase-like (Major domain)"/>
    <property type="match status" value="1"/>
</dbReference>
<dbReference type="PANTHER" id="PTHR30244:SF36">
    <property type="entry name" value="3-OXO-GLUCOSE-6-PHOSPHATE:GLUTAMATE AMINOTRANSFERASE"/>
    <property type="match status" value="1"/>
</dbReference>
<proteinExistence type="predicted"/>
<dbReference type="GO" id="GO:0008483">
    <property type="term" value="F:transaminase activity"/>
    <property type="evidence" value="ECO:0007669"/>
    <property type="project" value="TreeGrafter"/>
</dbReference>